<dbReference type="Proteomes" id="UP000663722">
    <property type="component" value="Chromosome"/>
</dbReference>
<accession>A0A975BL23</accession>
<evidence type="ECO:0000313" key="1">
    <source>
        <dbReference type="EMBL" id="QTA87466.1"/>
    </source>
</evidence>
<name>A0A975BL23_9BACT</name>
<dbReference type="AlphaFoldDB" id="A0A975BL23"/>
<protein>
    <submittedName>
        <fullName evidence="1">Uncharacterized protein</fullName>
    </submittedName>
</protein>
<gene>
    <name evidence="1" type="ORF">dnm_035000</name>
</gene>
<dbReference type="EMBL" id="CP061800">
    <property type="protein sequence ID" value="QTA87466.1"/>
    <property type="molecule type" value="Genomic_DNA"/>
</dbReference>
<reference evidence="1" key="1">
    <citation type="journal article" date="2021" name="Microb. Physiol.">
        <title>Proteogenomic Insights into the Physiology of Marine, Sulfate-Reducing, Filamentous Desulfonema limicola and Desulfonema magnum.</title>
        <authorList>
            <person name="Schnaars V."/>
            <person name="Wohlbrand L."/>
            <person name="Scheve S."/>
            <person name="Hinrichs C."/>
            <person name="Reinhardt R."/>
            <person name="Rabus R."/>
        </authorList>
    </citation>
    <scope>NUCLEOTIDE SEQUENCE</scope>
    <source>
        <strain evidence="1">4be13</strain>
    </source>
</reference>
<proteinExistence type="predicted"/>
<dbReference type="KEGG" id="dmm:dnm_035000"/>
<organism evidence="1 2">
    <name type="scientific">Desulfonema magnum</name>
    <dbReference type="NCBI Taxonomy" id="45655"/>
    <lineage>
        <taxon>Bacteria</taxon>
        <taxon>Pseudomonadati</taxon>
        <taxon>Thermodesulfobacteriota</taxon>
        <taxon>Desulfobacteria</taxon>
        <taxon>Desulfobacterales</taxon>
        <taxon>Desulfococcaceae</taxon>
        <taxon>Desulfonema</taxon>
    </lineage>
</organism>
<sequence length="72" mass="7944">MGTTLLVITDLGEALISAGCPQLSVFTGSRTHIPGKWEFPGRQMPRISGSQNPGTDRFFILLSCDFRMLYIP</sequence>
<keyword evidence="2" id="KW-1185">Reference proteome</keyword>
<evidence type="ECO:0000313" key="2">
    <source>
        <dbReference type="Proteomes" id="UP000663722"/>
    </source>
</evidence>